<dbReference type="PROSITE" id="PS00149">
    <property type="entry name" value="SULFATASE_2"/>
    <property type="match status" value="1"/>
</dbReference>
<proteinExistence type="inferred from homology"/>
<name>A0A913X6P2_EXADI</name>
<comment type="similarity">
    <text evidence="2">Belongs to the sulfatase family.</text>
</comment>
<keyword evidence="5" id="KW-0106">Calcium</keyword>
<dbReference type="PANTHER" id="PTHR10342:SF273">
    <property type="entry name" value="RE14504P"/>
    <property type="match status" value="1"/>
</dbReference>
<dbReference type="RefSeq" id="XP_020899734.1">
    <property type="nucleotide sequence ID" value="XM_021044075.2"/>
</dbReference>
<sequence>MYVGFLICVCAFTFQWSAVFSEKAKRPHIIFVMADDLGWSDIGYHNISSAVKTPNIDRLARAGMKFTNYYVQAVCTPSRGALMTGKYPIHIGMQHFVINSTSPWGMPKDVPTLPEKLRQLGYSTNLVGKWHLGFFDWDYVPTARGFDTFLGIFMGEGDFWNHTKYGYLDMRRGKEPTWSYTGKHSTDVFTQEAIDIVNRHDQQKPLYLLLSYTAPHTPLQAPQTDIDKYKSVVDMNRRIYLAMIDGVDQGVGKLVDACKRKGMWNDTLFVFVSDNGGHPGFGGGYNWPLRGYKSTLWEGGVRVPGFVLGSMIQKSGGEINDLIHVTDWYPTLIKLAGGTTKDDNIDGVDQWDVLSKGTPSTRQEILVNIDYAPDLSGEQYSPRGFTYYSGAAIRVGDMKLLHKCPNGSWYKLPEDGNQAPTEERFTKERIPYFEFALYNVTADPEERYELSTQYPDIVEKLFKRLKYYNSTAVKSRLQPEDPESLRIAAKYGRWEPWKNEVAANEH</sequence>
<dbReference type="PROSITE" id="PS00523">
    <property type="entry name" value="SULFATASE_1"/>
    <property type="match status" value="1"/>
</dbReference>
<dbReference type="PANTHER" id="PTHR10342">
    <property type="entry name" value="ARYLSULFATASE"/>
    <property type="match status" value="1"/>
</dbReference>
<evidence type="ECO:0000256" key="4">
    <source>
        <dbReference type="ARBA" id="ARBA00022801"/>
    </source>
</evidence>
<dbReference type="GeneID" id="110238403"/>
<evidence type="ECO:0000256" key="7">
    <source>
        <dbReference type="SAM" id="SignalP"/>
    </source>
</evidence>
<dbReference type="GO" id="GO:0046872">
    <property type="term" value="F:metal ion binding"/>
    <property type="evidence" value="ECO:0007669"/>
    <property type="project" value="UniProtKB-KW"/>
</dbReference>
<evidence type="ECO:0000259" key="8">
    <source>
        <dbReference type="Pfam" id="PF00884"/>
    </source>
</evidence>
<comment type="cofactor">
    <cofactor evidence="1">
        <name>Ca(2+)</name>
        <dbReference type="ChEBI" id="CHEBI:29108"/>
    </cofactor>
</comment>
<protein>
    <recommendedName>
        <fullName evidence="8">Sulfatase N-terminal domain-containing protein</fullName>
    </recommendedName>
</protein>
<dbReference type="AlphaFoldDB" id="A0A913X6P2"/>
<feature type="signal peptide" evidence="7">
    <location>
        <begin position="1"/>
        <end position="21"/>
    </location>
</feature>
<dbReference type="CDD" id="cd16029">
    <property type="entry name" value="4-S"/>
    <property type="match status" value="1"/>
</dbReference>
<dbReference type="SUPFAM" id="SSF53649">
    <property type="entry name" value="Alkaline phosphatase-like"/>
    <property type="match status" value="1"/>
</dbReference>
<keyword evidence="6" id="KW-0325">Glycoprotein</keyword>
<evidence type="ECO:0000256" key="5">
    <source>
        <dbReference type="ARBA" id="ARBA00022837"/>
    </source>
</evidence>
<organism evidence="9 10">
    <name type="scientific">Exaiptasia diaphana</name>
    <name type="common">Tropical sea anemone</name>
    <name type="synonym">Aiptasia pulchella</name>
    <dbReference type="NCBI Taxonomy" id="2652724"/>
    <lineage>
        <taxon>Eukaryota</taxon>
        <taxon>Metazoa</taxon>
        <taxon>Cnidaria</taxon>
        <taxon>Anthozoa</taxon>
        <taxon>Hexacorallia</taxon>
        <taxon>Actiniaria</taxon>
        <taxon>Aiptasiidae</taxon>
        <taxon>Exaiptasia</taxon>
    </lineage>
</organism>
<accession>A0A913X6P2</accession>
<dbReference type="GO" id="GO:0008484">
    <property type="term" value="F:sulfuric ester hydrolase activity"/>
    <property type="evidence" value="ECO:0007669"/>
    <property type="project" value="InterPro"/>
</dbReference>
<dbReference type="Proteomes" id="UP000887567">
    <property type="component" value="Unplaced"/>
</dbReference>
<dbReference type="EnsemblMetazoa" id="XM_021044075.2">
    <property type="protein sequence ID" value="XP_020899734.1"/>
    <property type="gene ID" value="LOC110238403"/>
</dbReference>
<dbReference type="Gene3D" id="3.30.1120.10">
    <property type="match status" value="1"/>
</dbReference>
<evidence type="ECO:0000256" key="3">
    <source>
        <dbReference type="ARBA" id="ARBA00022723"/>
    </source>
</evidence>
<feature type="domain" description="Sulfatase N-terminal" evidence="8">
    <location>
        <begin position="27"/>
        <end position="337"/>
    </location>
</feature>
<dbReference type="Pfam" id="PF00884">
    <property type="entry name" value="Sulfatase"/>
    <property type="match status" value="1"/>
</dbReference>
<dbReference type="InterPro" id="IPR024607">
    <property type="entry name" value="Sulfatase_CS"/>
</dbReference>
<feature type="chain" id="PRO_5037378973" description="Sulfatase N-terminal domain-containing protein" evidence="7">
    <location>
        <begin position="22"/>
        <end position="506"/>
    </location>
</feature>
<evidence type="ECO:0000256" key="6">
    <source>
        <dbReference type="ARBA" id="ARBA00023180"/>
    </source>
</evidence>
<dbReference type="InterPro" id="IPR047115">
    <property type="entry name" value="ARSB"/>
</dbReference>
<keyword evidence="4" id="KW-0378">Hydrolase</keyword>
<keyword evidence="3" id="KW-0479">Metal-binding</keyword>
<reference evidence="9" key="1">
    <citation type="submission" date="2022-11" db="UniProtKB">
        <authorList>
            <consortium name="EnsemblMetazoa"/>
        </authorList>
    </citation>
    <scope>IDENTIFICATION</scope>
</reference>
<evidence type="ECO:0000313" key="9">
    <source>
        <dbReference type="EnsemblMetazoa" id="XP_020899734.1"/>
    </source>
</evidence>
<dbReference type="InterPro" id="IPR000917">
    <property type="entry name" value="Sulfatase_N"/>
</dbReference>
<evidence type="ECO:0000313" key="10">
    <source>
        <dbReference type="Proteomes" id="UP000887567"/>
    </source>
</evidence>
<evidence type="ECO:0000256" key="2">
    <source>
        <dbReference type="ARBA" id="ARBA00008779"/>
    </source>
</evidence>
<keyword evidence="10" id="KW-1185">Reference proteome</keyword>
<keyword evidence="7" id="KW-0732">Signal</keyword>
<dbReference type="InterPro" id="IPR017850">
    <property type="entry name" value="Alkaline_phosphatase_core_sf"/>
</dbReference>
<dbReference type="OrthoDB" id="103349at2759"/>
<evidence type="ECO:0000256" key="1">
    <source>
        <dbReference type="ARBA" id="ARBA00001913"/>
    </source>
</evidence>
<dbReference type="Gene3D" id="3.40.720.10">
    <property type="entry name" value="Alkaline Phosphatase, subunit A"/>
    <property type="match status" value="1"/>
</dbReference>